<keyword evidence="4" id="KW-0378">Hydrolase</keyword>
<feature type="transmembrane region" description="Helical" evidence="7">
    <location>
        <begin position="136"/>
        <end position="161"/>
    </location>
</feature>
<evidence type="ECO:0000256" key="4">
    <source>
        <dbReference type="ARBA" id="ARBA00022801"/>
    </source>
</evidence>
<feature type="transmembrane region" description="Helical" evidence="7">
    <location>
        <begin position="6"/>
        <end position="28"/>
    </location>
</feature>
<accession>A0ABS9NNG1</accession>
<keyword evidence="10" id="KW-1185">Reference proteome</keyword>
<evidence type="ECO:0000256" key="1">
    <source>
        <dbReference type="ARBA" id="ARBA00004141"/>
    </source>
</evidence>
<comment type="similarity">
    <text evidence="2">Belongs to the peptidase S54 family.</text>
</comment>
<sequence>MQNSDLFLTLLILATCGISAVGFSNRLFFQRYQFHVGAILRARQYERLITSGFLHADWTHLLFNMLTLYFFHEIILVLYGPIWFFALYFGALLASNLFSLLLYRNRPSYAAIGASGAVSGILFASIAIAPEMMIRFLFIPIDIPAWLFATGYFAYSVYMMLNPRPHDNIGHAAHLGGAVFGFAFVIAMTPQLLSANGLYIGIMSLPLLYMGFELFLNKKRR</sequence>
<evidence type="ECO:0000259" key="8">
    <source>
        <dbReference type="Pfam" id="PF01694"/>
    </source>
</evidence>
<keyword evidence="6 7" id="KW-0472">Membrane</keyword>
<evidence type="ECO:0000313" key="9">
    <source>
        <dbReference type="EMBL" id="MCG6504112.1"/>
    </source>
</evidence>
<dbReference type="EMBL" id="JAKOOW010000024">
    <property type="protein sequence ID" value="MCG6504112.1"/>
    <property type="molecule type" value="Genomic_DNA"/>
</dbReference>
<dbReference type="Gene3D" id="1.20.1540.10">
    <property type="entry name" value="Rhomboid-like"/>
    <property type="match status" value="1"/>
</dbReference>
<feature type="domain" description="Peptidase S54 rhomboid" evidence="8">
    <location>
        <begin position="43"/>
        <end position="188"/>
    </location>
</feature>
<dbReference type="SUPFAM" id="SSF144091">
    <property type="entry name" value="Rhomboid-like"/>
    <property type="match status" value="1"/>
</dbReference>
<evidence type="ECO:0000256" key="7">
    <source>
        <dbReference type="SAM" id="Phobius"/>
    </source>
</evidence>
<comment type="caution">
    <text evidence="9">The sequence shown here is derived from an EMBL/GenBank/DDBJ whole genome shotgun (WGS) entry which is preliminary data.</text>
</comment>
<dbReference type="GO" id="GO:0008233">
    <property type="term" value="F:peptidase activity"/>
    <property type="evidence" value="ECO:0007669"/>
    <property type="project" value="UniProtKB-KW"/>
</dbReference>
<dbReference type="PANTHER" id="PTHR43731">
    <property type="entry name" value="RHOMBOID PROTEASE"/>
    <property type="match status" value="1"/>
</dbReference>
<feature type="transmembrane region" description="Helical" evidence="7">
    <location>
        <begin position="48"/>
        <end position="70"/>
    </location>
</feature>
<reference evidence="9 10" key="1">
    <citation type="submission" date="2022-02" db="EMBL/GenBank/DDBJ databases">
        <title>Genome sequence data of Kingella unionensis sp. nov. strain CICC 24913 (CCUG 75125).</title>
        <authorList>
            <person name="Xiao M."/>
        </authorList>
    </citation>
    <scope>NUCLEOTIDE SEQUENCE [LARGE SCALE GENOMIC DNA]</scope>
    <source>
        <strain evidence="9 10">CICC 24913</strain>
    </source>
</reference>
<dbReference type="PANTHER" id="PTHR43731:SF14">
    <property type="entry name" value="PRESENILIN-ASSOCIATED RHOMBOID-LIKE PROTEIN, MITOCHONDRIAL"/>
    <property type="match status" value="1"/>
</dbReference>
<evidence type="ECO:0000256" key="6">
    <source>
        <dbReference type="ARBA" id="ARBA00023136"/>
    </source>
</evidence>
<evidence type="ECO:0000256" key="3">
    <source>
        <dbReference type="ARBA" id="ARBA00022692"/>
    </source>
</evidence>
<feature type="transmembrane region" description="Helical" evidence="7">
    <location>
        <begin position="198"/>
        <end position="216"/>
    </location>
</feature>
<protein>
    <submittedName>
        <fullName evidence="9">Rhomboid family intramembrane serine protease</fullName>
    </submittedName>
</protein>
<dbReference type="InterPro" id="IPR022764">
    <property type="entry name" value="Peptidase_S54_rhomboid_dom"/>
</dbReference>
<dbReference type="Pfam" id="PF01694">
    <property type="entry name" value="Rhomboid"/>
    <property type="match status" value="1"/>
</dbReference>
<keyword evidence="9" id="KW-0645">Protease</keyword>
<proteinExistence type="inferred from homology"/>
<dbReference type="RefSeq" id="WP_238747022.1">
    <property type="nucleotide sequence ID" value="NZ_JAKOOW010000024.1"/>
</dbReference>
<evidence type="ECO:0000313" key="10">
    <source>
        <dbReference type="Proteomes" id="UP001298424"/>
    </source>
</evidence>
<organism evidence="9 10">
    <name type="scientific">Kingella pumchi</name>
    <dbReference type="NCBI Taxonomy" id="2779506"/>
    <lineage>
        <taxon>Bacteria</taxon>
        <taxon>Pseudomonadati</taxon>
        <taxon>Pseudomonadota</taxon>
        <taxon>Betaproteobacteria</taxon>
        <taxon>Neisseriales</taxon>
        <taxon>Neisseriaceae</taxon>
        <taxon>Kingella</taxon>
    </lineage>
</organism>
<keyword evidence="3 7" id="KW-0812">Transmembrane</keyword>
<dbReference type="InterPro" id="IPR050925">
    <property type="entry name" value="Rhomboid_protease_S54"/>
</dbReference>
<comment type="subcellular location">
    <subcellularLocation>
        <location evidence="1">Membrane</location>
        <topology evidence="1">Multi-pass membrane protein</topology>
    </subcellularLocation>
</comment>
<evidence type="ECO:0000256" key="5">
    <source>
        <dbReference type="ARBA" id="ARBA00022989"/>
    </source>
</evidence>
<feature type="transmembrane region" description="Helical" evidence="7">
    <location>
        <begin position="173"/>
        <end position="192"/>
    </location>
</feature>
<dbReference type="InterPro" id="IPR035952">
    <property type="entry name" value="Rhomboid-like_sf"/>
</dbReference>
<keyword evidence="5 7" id="KW-1133">Transmembrane helix</keyword>
<name>A0ABS9NNG1_9NEIS</name>
<dbReference type="Proteomes" id="UP001298424">
    <property type="component" value="Unassembled WGS sequence"/>
</dbReference>
<feature type="transmembrane region" description="Helical" evidence="7">
    <location>
        <begin position="82"/>
        <end position="102"/>
    </location>
</feature>
<gene>
    <name evidence="9" type="ORF">MB824_06355</name>
</gene>
<feature type="transmembrane region" description="Helical" evidence="7">
    <location>
        <begin position="109"/>
        <end position="130"/>
    </location>
</feature>
<dbReference type="GO" id="GO:0006508">
    <property type="term" value="P:proteolysis"/>
    <property type="evidence" value="ECO:0007669"/>
    <property type="project" value="UniProtKB-KW"/>
</dbReference>
<evidence type="ECO:0000256" key="2">
    <source>
        <dbReference type="ARBA" id="ARBA00009045"/>
    </source>
</evidence>